<organism evidence="1 2">
    <name type="scientific">Dictyocaulus viviparus</name>
    <name type="common">Bovine lungworm</name>
    <dbReference type="NCBI Taxonomy" id="29172"/>
    <lineage>
        <taxon>Eukaryota</taxon>
        <taxon>Metazoa</taxon>
        <taxon>Ecdysozoa</taxon>
        <taxon>Nematoda</taxon>
        <taxon>Chromadorea</taxon>
        <taxon>Rhabditida</taxon>
        <taxon>Rhabditina</taxon>
        <taxon>Rhabditomorpha</taxon>
        <taxon>Strongyloidea</taxon>
        <taxon>Metastrongylidae</taxon>
        <taxon>Dictyocaulus</taxon>
    </lineage>
</organism>
<protein>
    <submittedName>
        <fullName evidence="1">Uncharacterized protein</fullName>
    </submittedName>
</protein>
<evidence type="ECO:0000313" key="2">
    <source>
        <dbReference type="Proteomes" id="UP000053766"/>
    </source>
</evidence>
<gene>
    <name evidence="1" type="ORF">DICVIV_12281</name>
</gene>
<proteinExistence type="predicted"/>
<dbReference type="EMBL" id="KN716769">
    <property type="protein sequence ID" value="KJH41737.1"/>
    <property type="molecule type" value="Genomic_DNA"/>
</dbReference>
<sequence>MMCYCNFDLFSSQMSSHYSYIRRYLTRCDFKQNAT</sequence>
<dbReference type="Proteomes" id="UP000053766">
    <property type="component" value="Unassembled WGS sequence"/>
</dbReference>
<reference evidence="2" key="2">
    <citation type="journal article" date="2016" name="Sci. Rep.">
        <title>Dictyocaulus viviparus genome, variome and transcriptome elucidate lungworm biology and support future intervention.</title>
        <authorList>
            <person name="McNulty S.N."/>
            <person name="Strube C."/>
            <person name="Rosa B.A."/>
            <person name="Martin J.C."/>
            <person name="Tyagi R."/>
            <person name="Choi Y.J."/>
            <person name="Wang Q."/>
            <person name="Hallsworth Pepin K."/>
            <person name="Zhang X."/>
            <person name="Ozersky P."/>
            <person name="Wilson R.K."/>
            <person name="Sternberg P.W."/>
            <person name="Gasser R.B."/>
            <person name="Mitreva M."/>
        </authorList>
    </citation>
    <scope>NUCLEOTIDE SEQUENCE [LARGE SCALE GENOMIC DNA]</scope>
    <source>
        <strain evidence="2">HannoverDv2000</strain>
    </source>
</reference>
<reference evidence="1 2" key="1">
    <citation type="submission" date="2013-11" db="EMBL/GenBank/DDBJ databases">
        <title>Draft genome of the bovine lungworm Dictyocaulus viviparus.</title>
        <authorList>
            <person name="Mitreva M."/>
        </authorList>
    </citation>
    <scope>NUCLEOTIDE SEQUENCE [LARGE SCALE GENOMIC DNA]</scope>
    <source>
        <strain evidence="1 2">HannoverDv2000</strain>
    </source>
</reference>
<name>A0A0D8XDA5_DICVI</name>
<keyword evidence="2" id="KW-1185">Reference proteome</keyword>
<dbReference type="AlphaFoldDB" id="A0A0D8XDA5"/>
<evidence type="ECO:0000313" key="1">
    <source>
        <dbReference type="EMBL" id="KJH41737.1"/>
    </source>
</evidence>
<accession>A0A0D8XDA5</accession>